<evidence type="ECO:0000256" key="1">
    <source>
        <dbReference type="SAM" id="MobiDB-lite"/>
    </source>
</evidence>
<dbReference type="SUPFAM" id="SSF54236">
    <property type="entry name" value="Ubiquitin-like"/>
    <property type="match status" value="1"/>
</dbReference>
<feature type="transmembrane region" description="Helical" evidence="2">
    <location>
        <begin position="44"/>
        <end position="65"/>
    </location>
</feature>
<feature type="compositionally biased region" description="Polar residues" evidence="1">
    <location>
        <begin position="77"/>
        <end position="112"/>
    </location>
</feature>
<feature type="domain" description="Ubiquitin-like" evidence="3">
    <location>
        <begin position="386"/>
        <end position="450"/>
    </location>
</feature>
<feature type="compositionally biased region" description="Basic and acidic residues" evidence="1">
    <location>
        <begin position="319"/>
        <end position="339"/>
    </location>
</feature>
<dbReference type="PROSITE" id="PS50053">
    <property type="entry name" value="UBIQUITIN_2"/>
    <property type="match status" value="1"/>
</dbReference>
<keyword evidence="2" id="KW-0472">Membrane</keyword>
<keyword evidence="5" id="KW-1185">Reference proteome</keyword>
<dbReference type="Pfam" id="PF00240">
    <property type="entry name" value="ubiquitin"/>
    <property type="match status" value="1"/>
</dbReference>
<feature type="compositionally biased region" description="Basic and acidic residues" evidence="1">
    <location>
        <begin position="266"/>
        <end position="286"/>
    </location>
</feature>
<feature type="compositionally biased region" description="Basic and acidic residues" evidence="1">
    <location>
        <begin position="113"/>
        <end position="133"/>
    </location>
</feature>
<name>A0ABR2K5Y2_9EUKA</name>
<dbReference type="Proteomes" id="UP001470230">
    <property type="component" value="Unassembled WGS sequence"/>
</dbReference>
<evidence type="ECO:0000256" key="2">
    <source>
        <dbReference type="SAM" id="Phobius"/>
    </source>
</evidence>
<dbReference type="SMART" id="SM00213">
    <property type="entry name" value="UBQ"/>
    <property type="match status" value="1"/>
</dbReference>
<feature type="compositionally biased region" description="Basic and acidic residues" evidence="1">
    <location>
        <begin position="182"/>
        <end position="201"/>
    </location>
</feature>
<evidence type="ECO:0000259" key="3">
    <source>
        <dbReference type="PROSITE" id="PS50053"/>
    </source>
</evidence>
<comment type="caution">
    <text evidence="4">The sequence shown here is derived from an EMBL/GenBank/DDBJ whole genome shotgun (WGS) entry which is preliminary data.</text>
</comment>
<feature type="transmembrane region" description="Helical" evidence="2">
    <location>
        <begin position="20"/>
        <end position="38"/>
    </location>
</feature>
<evidence type="ECO:0000313" key="4">
    <source>
        <dbReference type="EMBL" id="KAK8886495.1"/>
    </source>
</evidence>
<keyword evidence="2" id="KW-1133">Transmembrane helix</keyword>
<dbReference type="Gene3D" id="3.10.20.90">
    <property type="entry name" value="Phosphatidylinositol 3-kinase Catalytic Subunit, Chain A, domain 1"/>
    <property type="match status" value="1"/>
</dbReference>
<feature type="compositionally biased region" description="Basic and acidic residues" evidence="1">
    <location>
        <begin position="156"/>
        <end position="174"/>
    </location>
</feature>
<feature type="region of interest" description="Disordered" evidence="1">
    <location>
        <begin position="77"/>
        <end position="360"/>
    </location>
</feature>
<sequence>MKGKHKSTDHLHYNKFSYEAIFLIFSILQFAVVLTFYLKENIDLMESAVFILVFNAILYTIYYLMVLKTEDSKPNNIKEQTDFNQSSQKTRGQVTKNKNIKQPSLNTQQDYSQRQKLEQVNREKTSQEAKIGEEVNQAGSARKRRERKSQINSTRQKKEEANQANSDRPRKEEANQANSTRQKKEEANQANSDRLKKEEANKAGNASNRRKEANHAIQNAKKVETNVKDDKKNSERPVAASEQKEKVGSSRRIEKKVPTPKGTPLEPKKMQKSNDEKGLKTPKESEILPASPKKKPIKPKITPLSKDEVEGAVYRSKQKKSEELFQKSEKSVKPPKTIDNDNLNKSIKPKNSNKPKISYKPKITPFENESSGMFVSYRPNKNRKTTMYHIQTNKDEEIQEIEMDSEATVKNMKEKIAKMYKVKNVGSIRILFAGKVLRDNITLESLEVGDFTLFVYIRSDEDINLQTAKALQVNNDEYYSEYEVVVEEEEEDI</sequence>
<proteinExistence type="predicted"/>
<dbReference type="InterPro" id="IPR029071">
    <property type="entry name" value="Ubiquitin-like_domsf"/>
</dbReference>
<protein>
    <recommendedName>
        <fullName evidence="3">Ubiquitin-like domain-containing protein</fullName>
    </recommendedName>
</protein>
<keyword evidence="2" id="KW-0812">Transmembrane</keyword>
<dbReference type="EMBL" id="JAPFFF010000007">
    <property type="protein sequence ID" value="KAK8886495.1"/>
    <property type="molecule type" value="Genomic_DNA"/>
</dbReference>
<dbReference type="InterPro" id="IPR000626">
    <property type="entry name" value="Ubiquitin-like_dom"/>
</dbReference>
<gene>
    <name evidence="4" type="ORF">M9Y10_041958</name>
</gene>
<accession>A0ABR2K5Y2</accession>
<feature type="compositionally biased region" description="Basic residues" evidence="1">
    <location>
        <begin position="347"/>
        <end position="359"/>
    </location>
</feature>
<feature type="compositionally biased region" description="Basic and acidic residues" evidence="1">
    <location>
        <begin position="221"/>
        <end position="235"/>
    </location>
</feature>
<evidence type="ECO:0000313" key="5">
    <source>
        <dbReference type="Proteomes" id="UP001470230"/>
    </source>
</evidence>
<reference evidence="4 5" key="1">
    <citation type="submission" date="2024-04" db="EMBL/GenBank/DDBJ databases">
        <title>Tritrichomonas musculus Genome.</title>
        <authorList>
            <person name="Alves-Ferreira E."/>
            <person name="Grigg M."/>
            <person name="Lorenzi H."/>
            <person name="Galac M."/>
        </authorList>
    </citation>
    <scope>NUCLEOTIDE SEQUENCE [LARGE SCALE GENOMIC DNA]</scope>
    <source>
        <strain evidence="4 5">EAF2021</strain>
    </source>
</reference>
<feature type="compositionally biased region" description="Basic and acidic residues" evidence="1">
    <location>
        <begin position="242"/>
        <end position="257"/>
    </location>
</feature>
<organism evidence="4 5">
    <name type="scientific">Tritrichomonas musculus</name>
    <dbReference type="NCBI Taxonomy" id="1915356"/>
    <lineage>
        <taxon>Eukaryota</taxon>
        <taxon>Metamonada</taxon>
        <taxon>Parabasalia</taxon>
        <taxon>Tritrichomonadida</taxon>
        <taxon>Tritrichomonadidae</taxon>
        <taxon>Tritrichomonas</taxon>
    </lineage>
</organism>